<gene>
    <name evidence="1" type="ORF">Q604_UNBC06977G0003</name>
</gene>
<protein>
    <submittedName>
        <fullName evidence="1">ABC transporter</fullName>
    </submittedName>
</protein>
<comment type="caution">
    <text evidence="1">The sequence shown here is derived from an EMBL/GenBank/DDBJ whole genome shotgun (WGS) entry which is preliminary data.</text>
</comment>
<accession>W1Y8Y0</accession>
<evidence type="ECO:0000313" key="1">
    <source>
        <dbReference type="EMBL" id="ETJ39043.1"/>
    </source>
</evidence>
<dbReference type="EMBL" id="AZMM01006977">
    <property type="protein sequence ID" value="ETJ39043.1"/>
    <property type="molecule type" value="Genomic_DNA"/>
</dbReference>
<dbReference type="AlphaFoldDB" id="W1Y8Y0"/>
<organism evidence="1">
    <name type="scientific">human gut metagenome</name>
    <dbReference type="NCBI Taxonomy" id="408170"/>
    <lineage>
        <taxon>unclassified sequences</taxon>
        <taxon>metagenomes</taxon>
        <taxon>organismal metagenomes</taxon>
    </lineage>
</organism>
<reference evidence="1" key="1">
    <citation type="submission" date="2013-12" db="EMBL/GenBank/DDBJ databases">
        <title>A Varibaculum cambriense genome reconstructed from a premature infant gut community with otherwise low bacterial novelty that shifts toward anaerobic metabolism during the third week of life.</title>
        <authorList>
            <person name="Brown C.T."/>
            <person name="Sharon I."/>
            <person name="Thomas B.C."/>
            <person name="Castelle C.J."/>
            <person name="Morowitz M.J."/>
            <person name="Banfield J.F."/>
        </authorList>
    </citation>
    <scope>NUCLEOTIDE SEQUENCE</scope>
</reference>
<proteinExistence type="predicted"/>
<name>W1Y8Y0_9ZZZZ</name>
<sequence length="40" mass="4806">ELKEDEQILFIENGKIIFKGKHGELLKNNERYKKFIKNEA</sequence>
<feature type="non-terminal residue" evidence="1">
    <location>
        <position position="1"/>
    </location>
</feature>